<evidence type="ECO:0000256" key="1">
    <source>
        <dbReference type="ARBA" id="ARBA00004141"/>
    </source>
</evidence>
<dbReference type="InterPro" id="IPR050125">
    <property type="entry name" value="GPCR_opsins"/>
</dbReference>
<evidence type="ECO:0000256" key="7">
    <source>
        <dbReference type="ARBA" id="ARBA00023224"/>
    </source>
</evidence>
<reference evidence="10 11" key="1">
    <citation type="submission" date="2022-05" db="EMBL/GenBank/DDBJ databases">
        <authorList>
            <consortium name="Genoscope - CEA"/>
            <person name="William W."/>
        </authorList>
    </citation>
    <scope>NUCLEOTIDE SEQUENCE [LARGE SCALE GENOMIC DNA]</scope>
</reference>
<keyword evidence="7" id="KW-0807">Transducer</keyword>
<feature type="transmembrane region" description="Helical" evidence="8">
    <location>
        <begin position="102"/>
        <end position="123"/>
    </location>
</feature>
<comment type="caution">
    <text evidence="10">The sequence shown here is derived from an EMBL/GenBank/DDBJ whole genome shotgun (WGS) entry which is preliminary data.</text>
</comment>
<dbReference type="PRINTS" id="PR00237">
    <property type="entry name" value="GPCRRHODOPSN"/>
</dbReference>
<feature type="transmembrane region" description="Helical" evidence="8">
    <location>
        <begin position="143"/>
        <end position="164"/>
    </location>
</feature>
<dbReference type="CDD" id="cd00637">
    <property type="entry name" value="7tm_classA_rhodopsin-like"/>
    <property type="match status" value="1"/>
</dbReference>
<name>A0ABN8R0P7_9CNID</name>
<evidence type="ECO:0000256" key="2">
    <source>
        <dbReference type="ARBA" id="ARBA00022692"/>
    </source>
</evidence>
<feature type="transmembrane region" description="Helical" evidence="8">
    <location>
        <begin position="65"/>
        <end position="90"/>
    </location>
</feature>
<dbReference type="Proteomes" id="UP001159405">
    <property type="component" value="Unassembled WGS sequence"/>
</dbReference>
<dbReference type="EMBL" id="CALNXK010000164">
    <property type="protein sequence ID" value="CAH3171487.1"/>
    <property type="molecule type" value="Genomic_DNA"/>
</dbReference>
<comment type="subcellular location">
    <subcellularLocation>
        <location evidence="1">Membrane</location>
        <topology evidence="1">Multi-pass membrane protein</topology>
    </subcellularLocation>
</comment>
<evidence type="ECO:0000256" key="3">
    <source>
        <dbReference type="ARBA" id="ARBA00022989"/>
    </source>
</evidence>
<accession>A0ABN8R0P7</accession>
<evidence type="ECO:0000256" key="5">
    <source>
        <dbReference type="ARBA" id="ARBA00023136"/>
    </source>
</evidence>
<evidence type="ECO:0000313" key="11">
    <source>
        <dbReference type="Proteomes" id="UP001159405"/>
    </source>
</evidence>
<gene>
    <name evidence="10" type="ORF">PLOB_00011882</name>
</gene>
<dbReference type="InterPro" id="IPR000276">
    <property type="entry name" value="GPCR_Rhodpsn"/>
</dbReference>
<dbReference type="SUPFAM" id="SSF81321">
    <property type="entry name" value="Family A G protein-coupled receptor-like"/>
    <property type="match status" value="1"/>
</dbReference>
<evidence type="ECO:0000259" key="9">
    <source>
        <dbReference type="PROSITE" id="PS50262"/>
    </source>
</evidence>
<evidence type="ECO:0000256" key="4">
    <source>
        <dbReference type="ARBA" id="ARBA00023040"/>
    </source>
</evidence>
<keyword evidence="3 8" id="KW-1133">Transmembrane helix</keyword>
<keyword evidence="11" id="KW-1185">Reference proteome</keyword>
<keyword evidence="2 8" id="KW-0812">Transmembrane</keyword>
<keyword evidence="4" id="KW-0297">G-protein coupled receptor</keyword>
<dbReference type="InterPro" id="IPR017452">
    <property type="entry name" value="GPCR_Rhodpsn_7TM"/>
</dbReference>
<dbReference type="Gene3D" id="1.20.1070.10">
    <property type="entry name" value="Rhodopsin 7-helix transmembrane proteins"/>
    <property type="match status" value="1"/>
</dbReference>
<evidence type="ECO:0000313" key="10">
    <source>
        <dbReference type="EMBL" id="CAH3171487.1"/>
    </source>
</evidence>
<keyword evidence="5 8" id="KW-0472">Membrane</keyword>
<protein>
    <recommendedName>
        <fullName evidence="9">G-protein coupled receptors family 1 profile domain-containing protein</fullName>
    </recommendedName>
</protein>
<dbReference type="PANTHER" id="PTHR24240">
    <property type="entry name" value="OPSIN"/>
    <property type="match status" value="1"/>
</dbReference>
<feature type="domain" description="G-protein coupled receptors family 1 profile" evidence="9">
    <location>
        <begin position="44"/>
        <end position="326"/>
    </location>
</feature>
<dbReference type="PROSITE" id="PS50262">
    <property type="entry name" value="G_PROTEIN_RECEP_F1_2"/>
    <property type="match status" value="1"/>
</dbReference>
<feature type="transmembrane region" description="Helical" evidence="8">
    <location>
        <begin position="306"/>
        <end position="329"/>
    </location>
</feature>
<evidence type="ECO:0000256" key="8">
    <source>
        <dbReference type="SAM" id="Phobius"/>
    </source>
</evidence>
<feature type="transmembrane region" description="Helical" evidence="8">
    <location>
        <begin position="31"/>
        <end position="53"/>
    </location>
</feature>
<feature type="transmembrane region" description="Helical" evidence="8">
    <location>
        <begin position="274"/>
        <end position="294"/>
    </location>
</feature>
<proteinExistence type="predicted"/>
<feature type="transmembrane region" description="Helical" evidence="8">
    <location>
        <begin position="191"/>
        <end position="212"/>
    </location>
</feature>
<keyword evidence="6" id="KW-0675">Receptor</keyword>
<sequence>MSNVTSQNVLETRTLAELLSSRQNATVVVEALLSVILNIAALFLNCVLCWAAYKNHRLRRMTSVYVLVLALTDLLTAGLVMPFMCDVSIYGEWRYSWSACQFQAFCCVVLAYIAQLMFPLTAINRYVRVLRPRIYSKLFVRKYTLLSIIIVSLCAIIAPLPYLLRGHTFTFHPGMMICFYAIENSREKQSIYRIVFFTILPMVIVAFCYFRIYNSVKKHSKMVHSVRTDLRRNTNDSFAMETKVHRLGNVPDMTVTSISSNRLSLDDISMTKTLFAIIFAFFVCWTPLYIITAIDTANGAFDLPRQAYFFATYLVGLSSIINPLIFGYMNATFREECKMLIKALGSKRPLQVRAVDN</sequence>
<evidence type="ECO:0000256" key="6">
    <source>
        <dbReference type="ARBA" id="ARBA00023170"/>
    </source>
</evidence>
<dbReference type="Pfam" id="PF00001">
    <property type="entry name" value="7tm_1"/>
    <property type="match status" value="1"/>
</dbReference>
<organism evidence="10 11">
    <name type="scientific">Porites lobata</name>
    <dbReference type="NCBI Taxonomy" id="104759"/>
    <lineage>
        <taxon>Eukaryota</taxon>
        <taxon>Metazoa</taxon>
        <taxon>Cnidaria</taxon>
        <taxon>Anthozoa</taxon>
        <taxon>Hexacorallia</taxon>
        <taxon>Scleractinia</taxon>
        <taxon>Fungiina</taxon>
        <taxon>Poritidae</taxon>
        <taxon>Porites</taxon>
    </lineage>
</organism>